<reference evidence="7 8" key="1">
    <citation type="submission" date="2019-04" db="EMBL/GenBank/DDBJ databases">
        <title>Complete genome sequence of Arthrobacter sp. ZXY-2 associated with effective atrazine degradation and salt adaptation.</title>
        <authorList>
            <person name="Zhao X."/>
        </authorList>
    </citation>
    <scope>NUCLEOTIDE SEQUENCE [LARGE SCALE GENOMIC DNA]</scope>
    <source>
        <strain evidence="8">ZP60</strain>
    </source>
</reference>
<feature type="transmembrane region" description="Helical" evidence="5">
    <location>
        <begin position="312"/>
        <end position="337"/>
    </location>
</feature>
<proteinExistence type="predicted"/>
<feature type="transmembrane region" description="Helical" evidence="5">
    <location>
        <begin position="6"/>
        <end position="26"/>
    </location>
</feature>
<evidence type="ECO:0000313" key="8">
    <source>
        <dbReference type="Proteomes" id="UP000297053"/>
    </source>
</evidence>
<feature type="transmembrane region" description="Helical" evidence="5">
    <location>
        <begin position="279"/>
        <end position="300"/>
    </location>
</feature>
<name>A0A4D6KJX6_9EURY</name>
<feature type="transmembrane region" description="Helical" evidence="5">
    <location>
        <begin position="113"/>
        <end position="134"/>
    </location>
</feature>
<gene>
    <name evidence="7" type="ORF">E5139_10250</name>
</gene>
<dbReference type="Pfam" id="PF01699">
    <property type="entry name" value="Na_Ca_ex"/>
    <property type="match status" value="2"/>
</dbReference>
<dbReference type="KEGG" id="halz:E5139_10250"/>
<accession>A0A4D6KJX6</accession>
<dbReference type="Proteomes" id="UP000297053">
    <property type="component" value="Chromosome"/>
</dbReference>
<dbReference type="EMBL" id="CP039375">
    <property type="protein sequence ID" value="QCD66003.1"/>
    <property type="molecule type" value="Genomic_DNA"/>
</dbReference>
<feature type="transmembrane region" description="Helical" evidence="5">
    <location>
        <begin position="72"/>
        <end position="92"/>
    </location>
</feature>
<sequence>MTGVLLIDIGIILAATVAIWKGSGWLEAASDELATYYGLPLVVQGAVIAAIGSSFPELASVVAAALQGSLSLGVGAIVGSAIFNILVIPAVSAIAKDGEMESNRALVYKEAQFYMLAVSVLVITFAMAVIYYPVDGETLLGNVTRPLALIPIGMYGLYVFIQVQDTNDHEADPSEAAGIDAGRQWGFLLAGLLVILVAVHYLVHSVGVIGAALGVPDFIMGVTIIAGATSLPDSLVSVRSARDDKAVASLGNVLGSNTFDLLVAIPVGVLIVGEATIDFEMAVPMFGILTLATLLLFTSLRTDMEMTTAEAYALLVAYAAFVVWVVLETAGVIVGIIPN</sequence>
<evidence type="ECO:0000256" key="4">
    <source>
        <dbReference type="ARBA" id="ARBA00023136"/>
    </source>
</evidence>
<feature type="transmembrane region" description="Helical" evidence="5">
    <location>
        <begin position="250"/>
        <end position="273"/>
    </location>
</feature>
<dbReference type="InterPro" id="IPR004481">
    <property type="entry name" value="K/Na/Ca-exchanger"/>
</dbReference>
<dbReference type="PANTHER" id="PTHR10846:SF8">
    <property type="entry name" value="INNER MEMBRANE PROTEIN YRBG"/>
    <property type="match status" value="1"/>
</dbReference>
<feature type="transmembrane region" description="Helical" evidence="5">
    <location>
        <begin position="185"/>
        <end position="203"/>
    </location>
</feature>
<evidence type="ECO:0000256" key="1">
    <source>
        <dbReference type="ARBA" id="ARBA00004141"/>
    </source>
</evidence>
<feature type="transmembrane region" description="Helical" evidence="5">
    <location>
        <begin position="33"/>
        <end position="52"/>
    </location>
</feature>
<keyword evidence="2 5" id="KW-0812">Transmembrane</keyword>
<dbReference type="OMA" id="AMAVPMF"/>
<dbReference type="InterPro" id="IPR004837">
    <property type="entry name" value="NaCa_Exmemb"/>
</dbReference>
<dbReference type="GO" id="GO:0005262">
    <property type="term" value="F:calcium channel activity"/>
    <property type="evidence" value="ECO:0007669"/>
    <property type="project" value="TreeGrafter"/>
</dbReference>
<dbReference type="GO" id="GO:0005886">
    <property type="term" value="C:plasma membrane"/>
    <property type="evidence" value="ECO:0007669"/>
    <property type="project" value="TreeGrafter"/>
</dbReference>
<dbReference type="InterPro" id="IPR044880">
    <property type="entry name" value="NCX_ion-bd_dom_sf"/>
</dbReference>
<organism evidence="7 8">
    <name type="scientific">Halomicrobium mukohataei</name>
    <dbReference type="NCBI Taxonomy" id="57705"/>
    <lineage>
        <taxon>Archaea</taxon>
        <taxon>Methanobacteriati</taxon>
        <taxon>Methanobacteriota</taxon>
        <taxon>Stenosarchaea group</taxon>
        <taxon>Halobacteria</taxon>
        <taxon>Halobacteriales</taxon>
        <taxon>Haloarculaceae</taxon>
        <taxon>Halomicrobium</taxon>
    </lineage>
</organism>
<dbReference type="GeneID" id="42179320"/>
<dbReference type="Gene3D" id="1.20.1420.30">
    <property type="entry name" value="NCX, central ion-binding region"/>
    <property type="match status" value="2"/>
</dbReference>
<comment type="subcellular location">
    <subcellularLocation>
        <location evidence="1">Membrane</location>
        <topology evidence="1">Multi-pass membrane protein</topology>
    </subcellularLocation>
</comment>
<feature type="domain" description="Sodium/calcium exchanger membrane region" evidence="6">
    <location>
        <begin position="185"/>
        <end position="326"/>
    </location>
</feature>
<dbReference type="RefSeq" id="WP_015762386.1">
    <property type="nucleotide sequence ID" value="NZ_CP039375.1"/>
</dbReference>
<reference evidence="7 8" key="2">
    <citation type="submission" date="2019-04" db="EMBL/GenBank/DDBJ databases">
        <authorList>
            <person name="Yang S."/>
            <person name="Wei W."/>
        </authorList>
    </citation>
    <scope>NUCLEOTIDE SEQUENCE [LARGE SCALE GENOMIC DNA]</scope>
    <source>
        <strain evidence="8">ZP60</strain>
    </source>
</reference>
<evidence type="ECO:0000256" key="5">
    <source>
        <dbReference type="SAM" id="Phobius"/>
    </source>
</evidence>
<dbReference type="PANTHER" id="PTHR10846">
    <property type="entry name" value="SODIUM/POTASSIUM/CALCIUM EXCHANGER"/>
    <property type="match status" value="1"/>
</dbReference>
<dbReference type="GO" id="GO:0006874">
    <property type="term" value="P:intracellular calcium ion homeostasis"/>
    <property type="evidence" value="ECO:0007669"/>
    <property type="project" value="TreeGrafter"/>
</dbReference>
<protein>
    <submittedName>
        <fullName evidence="7">Sodium:calcium antiporter</fullName>
    </submittedName>
</protein>
<keyword evidence="4 5" id="KW-0472">Membrane</keyword>
<evidence type="ECO:0000259" key="6">
    <source>
        <dbReference type="Pfam" id="PF01699"/>
    </source>
</evidence>
<feature type="domain" description="Sodium/calcium exchanger membrane region" evidence="6">
    <location>
        <begin position="9"/>
        <end position="163"/>
    </location>
</feature>
<evidence type="ECO:0000313" key="7">
    <source>
        <dbReference type="EMBL" id="QCD66003.1"/>
    </source>
</evidence>
<dbReference type="AlphaFoldDB" id="A0A4D6KJX6"/>
<feature type="transmembrane region" description="Helical" evidence="5">
    <location>
        <begin position="146"/>
        <end position="164"/>
    </location>
</feature>
<evidence type="ECO:0000256" key="3">
    <source>
        <dbReference type="ARBA" id="ARBA00022989"/>
    </source>
</evidence>
<dbReference type="GO" id="GO:0008273">
    <property type="term" value="F:calcium, potassium:sodium antiporter activity"/>
    <property type="evidence" value="ECO:0007669"/>
    <property type="project" value="TreeGrafter"/>
</dbReference>
<keyword evidence="3 5" id="KW-1133">Transmembrane helix</keyword>
<evidence type="ECO:0000256" key="2">
    <source>
        <dbReference type="ARBA" id="ARBA00022692"/>
    </source>
</evidence>